<organism evidence="1">
    <name type="scientific">marine sediment metagenome</name>
    <dbReference type="NCBI Taxonomy" id="412755"/>
    <lineage>
        <taxon>unclassified sequences</taxon>
        <taxon>metagenomes</taxon>
        <taxon>ecological metagenomes</taxon>
    </lineage>
</organism>
<feature type="non-terminal residue" evidence="1">
    <location>
        <position position="1"/>
    </location>
</feature>
<dbReference type="EMBL" id="LAZR01001496">
    <property type="protein sequence ID" value="KKN43688.1"/>
    <property type="molecule type" value="Genomic_DNA"/>
</dbReference>
<protein>
    <submittedName>
        <fullName evidence="1">Uncharacterized protein</fullName>
    </submittedName>
</protein>
<accession>A0A0F9TQM0</accession>
<evidence type="ECO:0000313" key="1">
    <source>
        <dbReference type="EMBL" id="KKN43688.1"/>
    </source>
</evidence>
<sequence length="28" mass="3240">ERDEEYPGRAIIQFSNQGDAVAFKLKWA</sequence>
<comment type="caution">
    <text evidence="1">The sequence shown here is derived from an EMBL/GenBank/DDBJ whole genome shotgun (WGS) entry which is preliminary data.</text>
</comment>
<proteinExistence type="predicted"/>
<name>A0A0F9TQM0_9ZZZZ</name>
<dbReference type="AlphaFoldDB" id="A0A0F9TQM0"/>
<reference evidence="1" key="1">
    <citation type="journal article" date="2015" name="Nature">
        <title>Complex archaea that bridge the gap between prokaryotes and eukaryotes.</title>
        <authorList>
            <person name="Spang A."/>
            <person name="Saw J.H."/>
            <person name="Jorgensen S.L."/>
            <person name="Zaremba-Niedzwiedzka K."/>
            <person name="Martijn J."/>
            <person name="Lind A.E."/>
            <person name="van Eijk R."/>
            <person name="Schleper C."/>
            <person name="Guy L."/>
            <person name="Ettema T.J."/>
        </authorList>
    </citation>
    <scope>NUCLEOTIDE SEQUENCE</scope>
</reference>
<gene>
    <name evidence="1" type="ORF">LCGC14_0700880</name>
</gene>